<dbReference type="SUPFAM" id="SSF81901">
    <property type="entry name" value="HCP-like"/>
    <property type="match status" value="1"/>
</dbReference>
<dbReference type="GO" id="GO:0005739">
    <property type="term" value="C:mitochondrion"/>
    <property type="evidence" value="ECO:0007669"/>
    <property type="project" value="TreeGrafter"/>
</dbReference>
<evidence type="ECO:0000256" key="1">
    <source>
        <dbReference type="SAM" id="MobiDB-lite"/>
    </source>
</evidence>
<proteinExistence type="predicted"/>
<feature type="region of interest" description="Disordered" evidence="1">
    <location>
        <begin position="61"/>
        <end position="81"/>
    </location>
</feature>
<accession>A0A8C5PW24</accession>
<keyword evidence="2" id="KW-0732">Signal</keyword>
<keyword evidence="4" id="KW-1185">Reference proteome</keyword>
<evidence type="ECO:0000256" key="2">
    <source>
        <dbReference type="SAM" id="SignalP"/>
    </source>
</evidence>
<dbReference type="InterPro" id="IPR006597">
    <property type="entry name" value="Sel1-like"/>
</dbReference>
<protein>
    <recommendedName>
        <fullName evidence="5">Death ligand signal enhancer</fullName>
    </recommendedName>
</protein>
<feature type="compositionally biased region" description="Basic and acidic residues" evidence="1">
    <location>
        <begin position="69"/>
        <end position="78"/>
    </location>
</feature>
<feature type="signal peptide" evidence="2">
    <location>
        <begin position="1"/>
        <end position="31"/>
    </location>
</feature>
<dbReference type="Ensembl" id="ENSLLET00000029936.1">
    <property type="protein sequence ID" value="ENSLLEP00000028818.1"/>
    <property type="gene ID" value="ENSLLEG00000018145.1"/>
</dbReference>
<reference evidence="3" key="2">
    <citation type="submission" date="2025-09" db="UniProtKB">
        <authorList>
            <consortium name="Ensembl"/>
        </authorList>
    </citation>
    <scope>IDENTIFICATION</scope>
</reference>
<dbReference type="Proteomes" id="UP000694569">
    <property type="component" value="Unplaced"/>
</dbReference>
<dbReference type="PANTHER" id="PTHR45011">
    <property type="entry name" value="DAP3-BINDING CELL DEATH ENHANCER 1"/>
    <property type="match status" value="1"/>
</dbReference>
<evidence type="ECO:0008006" key="5">
    <source>
        <dbReference type="Google" id="ProtNLM"/>
    </source>
</evidence>
<dbReference type="Pfam" id="PF08238">
    <property type="entry name" value="Sel1"/>
    <property type="match status" value="5"/>
</dbReference>
<name>A0A8C5PW24_9ANUR</name>
<reference evidence="3" key="1">
    <citation type="submission" date="2025-08" db="UniProtKB">
        <authorList>
            <consortium name="Ensembl"/>
        </authorList>
    </citation>
    <scope>IDENTIFICATION</scope>
</reference>
<dbReference type="AlphaFoldDB" id="A0A8C5PW24"/>
<dbReference type="Gene3D" id="1.25.40.10">
    <property type="entry name" value="Tetratricopeptide repeat domain"/>
    <property type="match status" value="1"/>
</dbReference>
<dbReference type="GO" id="GO:0008625">
    <property type="term" value="P:extrinsic apoptotic signaling pathway via death domain receptors"/>
    <property type="evidence" value="ECO:0007669"/>
    <property type="project" value="TreeGrafter"/>
</dbReference>
<evidence type="ECO:0000313" key="3">
    <source>
        <dbReference type="Ensembl" id="ENSLLEP00000028818.1"/>
    </source>
</evidence>
<feature type="chain" id="PRO_5034908843" description="Death ligand signal enhancer" evidence="2">
    <location>
        <begin position="32"/>
        <end position="531"/>
    </location>
</feature>
<sequence length="531" mass="58421">MCNSDAFLSQGLNTFFFFFFLSSSALNRFHAAHIQGCVHGEAEALGPSSLIPLGQNGKSHTLHAYGPQDHQKGQDQKKKGTYRTARHLPQCNFMDAFGWGAIAVFFVHLVRQTSFQNSSTGSSADDEGSRKSYLKQILLSVAQSQVPCVRRNILPNEVEVPIWNGTQRHNDSVIEDDVSSEDPSRGLDLDYDIVHLDTGQDGSKININSTSILSTASDVPESKTQPIQQVAEPEQDVGETVEFAASRLRDITETSFPVVLNIFGIISARDSADYRTAFHLFKESAENGYSKAQYNAGVCYEQGKGVKKNMSKAAKYYLLASNNGHNRAKYRLARYLLHDETKPEGLQNALRLLKEAAQSGLKEAQAYLGVLYSKEPHQDLDKAVRYLWMAAENGDVQSRYYLGVCYEKGFGVPVSKREAMLHYERASKTGHGPAQQQLLELSREQTEEMSPTSSSLRTVASSPCLPVLGSLSILTRDCNRYSANRMSNLILPHSLSTGNLLAISPVDVNNYSLASVTVPLPVASLRAIGVG</sequence>
<dbReference type="SMART" id="SM00671">
    <property type="entry name" value="SEL1"/>
    <property type="match status" value="5"/>
</dbReference>
<dbReference type="GeneTree" id="ENSGT00390000002137"/>
<dbReference type="OrthoDB" id="2384430at2759"/>
<organism evidence="3 4">
    <name type="scientific">Leptobrachium leishanense</name>
    <name type="common">Leishan spiny toad</name>
    <dbReference type="NCBI Taxonomy" id="445787"/>
    <lineage>
        <taxon>Eukaryota</taxon>
        <taxon>Metazoa</taxon>
        <taxon>Chordata</taxon>
        <taxon>Craniata</taxon>
        <taxon>Vertebrata</taxon>
        <taxon>Euteleostomi</taxon>
        <taxon>Amphibia</taxon>
        <taxon>Batrachia</taxon>
        <taxon>Anura</taxon>
        <taxon>Pelobatoidea</taxon>
        <taxon>Megophryidae</taxon>
        <taxon>Leptobrachium</taxon>
    </lineage>
</organism>
<dbReference type="InterPro" id="IPR011990">
    <property type="entry name" value="TPR-like_helical_dom_sf"/>
</dbReference>
<dbReference type="PANTHER" id="PTHR45011:SF1">
    <property type="entry name" value="DAP3-BINDING CELL DEATH ENHANCER 1"/>
    <property type="match status" value="1"/>
</dbReference>
<dbReference type="InterPro" id="IPR052748">
    <property type="entry name" value="ISR_Activator"/>
</dbReference>
<evidence type="ECO:0000313" key="4">
    <source>
        <dbReference type="Proteomes" id="UP000694569"/>
    </source>
</evidence>